<gene>
    <name evidence="3" type="primary">tycC</name>
    <name evidence="3" type="ORF">AW11_03399</name>
</gene>
<dbReference type="eggNOG" id="COG1020">
    <property type="taxonomic scope" value="Bacteria"/>
</dbReference>
<dbReference type="InterPro" id="IPR045851">
    <property type="entry name" value="AMP-bd_C_sf"/>
</dbReference>
<dbReference type="InterPro" id="IPR042099">
    <property type="entry name" value="ANL_N_sf"/>
</dbReference>
<name>A0A011Q8Y3_ACCRE</name>
<feature type="domain" description="AMP-dependent synthetase/ligase" evidence="2">
    <location>
        <begin position="13"/>
        <end position="389"/>
    </location>
</feature>
<dbReference type="PANTHER" id="PTHR45527:SF1">
    <property type="entry name" value="FATTY ACID SYNTHASE"/>
    <property type="match status" value="1"/>
</dbReference>
<feature type="region of interest" description="Disordered" evidence="1">
    <location>
        <begin position="145"/>
        <end position="167"/>
    </location>
</feature>
<evidence type="ECO:0000259" key="2">
    <source>
        <dbReference type="Pfam" id="PF00501"/>
    </source>
</evidence>
<comment type="caution">
    <text evidence="3">The sequence shown here is derived from an EMBL/GenBank/DDBJ whole genome shotgun (WGS) entry which is preliminary data.</text>
</comment>
<dbReference type="GO" id="GO:0005737">
    <property type="term" value="C:cytoplasm"/>
    <property type="evidence" value="ECO:0007669"/>
    <property type="project" value="TreeGrafter"/>
</dbReference>
<dbReference type="STRING" id="1454004.AW11_03399"/>
<dbReference type="EMBL" id="JEMY01000051">
    <property type="protein sequence ID" value="EXI85687.1"/>
    <property type="molecule type" value="Genomic_DNA"/>
</dbReference>
<dbReference type="InterPro" id="IPR010071">
    <property type="entry name" value="AA_adenyl_dom"/>
</dbReference>
<dbReference type="InterPro" id="IPR000873">
    <property type="entry name" value="AMP-dep_synth/lig_dom"/>
</dbReference>
<proteinExistence type="predicted"/>
<dbReference type="SUPFAM" id="SSF56801">
    <property type="entry name" value="Acetyl-CoA synthetase-like"/>
    <property type="match status" value="1"/>
</dbReference>
<dbReference type="NCBIfam" id="TIGR01733">
    <property type="entry name" value="AA-adenyl-dom"/>
    <property type="match status" value="1"/>
</dbReference>
<accession>A0A011Q8Y3</accession>
<evidence type="ECO:0000256" key="1">
    <source>
        <dbReference type="SAM" id="MobiDB-lite"/>
    </source>
</evidence>
<dbReference type="PROSITE" id="PS00455">
    <property type="entry name" value="AMP_BINDING"/>
    <property type="match status" value="1"/>
</dbReference>
<protein>
    <submittedName>
        <fullName evidence="3">Tyrocidine synthase III</fullName>
    </submittedName>
</protein>
<organism evidence="3 4">
    <name type="scientific">Accumulibacter regalis</name>
    <dbReference type="NCBI Taxonomy" id="522306"/>
    <lineage>
        <taxon>Bacteria</taxon>
        <taxon>Pseudomonadati</taxon>
        <taxon>Pseudomonadota</taxon>
        <taxon>Betaproteobacteria</taxon>
        <taxon>Candidatus Accumulibacter</taxon>
    </lineage>
</organism>
<evidence type="ECO:0000313" key="4">
    <source>
        <dbReference type="Proteomes" id="UP000022141"/>
    </source>
</evidence>
<dbReference type="InterPro" id="IPR020845">
    <property type="entry name" value="AMP-binding_CS"/>
</dbReference>
<dbReference type="Gene3D" id="3.40.50.12780">
    <property type="entry name" value="N-terminal domain of ligase-like"/>
    <property type="match status" value="1"/>
</dbReference>
<dbReference type="GO" id="GO:0043041">
    <property type="term" value="P:amino acid activation for nonribosomal peptide biosynthetic process"/>
    <property type="evidence" value="ECO:0007669"/>
    <property type="project" value="TreeGrafter"/>
</dbReference>
<dbReference type="PANTHER" id="PTHR45527">
    <property type="entry name" value="NONRIBOSOMAL PEPTIDE SYNTHETASE"/>
    <property type="match status" value="1"/>
</dbReference>
<keyword evidence="4" id="KW-1185">Reference proteome</keyword>
<dbReference type="GO" id="GO:0031177">
    <property type="term" value="F:phosphopantetheine binding"/>
    <property type="evidence" value="ECO:0007669"/>
    <property type="project" value="TreeGrafter"/>
</dbReference>
<evidence type="ECO:0000313" key="3">
    <source>
        <dbReference type="EMBL" id="EXI85687.1"/>
    </source>
</evidence>
<dbReference type="Gene3D" id="3.30.300.30">
    <property type="match status" value="1"/>
</dbReference>
<dbReference type="CDD" id="cd05930">
    <property type="entry name" value="A_NRPS"/>
    <property type="match status" value="1"/>
</dbReference>
<dbReference type="PATRIC" id="fig|1454004.3.peg.3503"/>
<dbReference type="GO" id="GO:0044550">
    <property type="term" value="P:secondary metabolite biosynthetic process"/>
    <property type="evidence" value="ECO:0007669"/>
    <property type="project" value="TreeGrafter"/>
</dbReference>
<reference evidence="3" key="1">
    <citation type="submission" date="2014-02" db="EMBL/GenBank/DDBJ databases">
        <title>Expanding our view of genomic diversity in Candidatus Accumulibacter clades.</title>
        <authorList>
            <person name="Skennerton C.T."/>
            <person name="Barr J.J."/>
            <person name="Slater F.R."/>
            <person name="Bond P.L."/>
            <person name="Tyson G.W."/>
        </authorList>
    </citation>
    <scope>NUCLEOTIDE SEQUENCE [LARGE SCALE GENOMIC DNA]</scope>
</reference>
<sequence>MSTNYNLASAIHRHGLQTPDAVAVAYKGQSVSYRELAERAARLAQELRQSGHWSADDGQPPRVGILASRGIDACVALLGACWAGASYVPIGLKLPEERILTILSLCKLTAIVADADGVKLLSERVRAACPPLVICTASDPDAALAKPGESPAAAPGGGSSSPQGLAAPEPMAAGDVAYIIFTSGTTGVPKGVMISAAAARHYAQMIARHLDLRATDRALETCELTFDFSVHNMFSTWEAGAALHILPATVVMNAVKFVRNAQLTVWNSVPSLVGMLRQVKTLHADSLKDLRVTVFGGEALPEGTVAAWRVAAPNTAIFNLYGPTEATVFCLGQAVEHDTAITAGRDFIAIGTPLPGNEAMIVDGHKQVLANGEAGELAVAGVQLADGYLNEPQLTAERFPTINGKRWYLTGDLASVDAAGTFHCLGRIDNQVKVLGYRVELEEIDAHLRAVSGIDLVGAVAWPTVDGMARGIVGFVAASSLDSVQVIRDLKARLPAYMVPNQLVALASMPLNQSGKVDRQALRKRLEQDPL</sequence>
<feature type="compositionally biased region" description="Low complexity" evidence="1">
    <location>
        <begin position="147"/>
        <end position="167"/>
    </location>
</feature>
<dbReference type="Pfam" id="PF00501">
    <property type="entry name" value="AMP-binding"/>
    <property type="match status" value="1"/>
</dbReference>
<dbReference type="Proteomes" id="UP000022141">
    <property type="component" value="Unassembled WGS sequence"/>
</dbReference>
<dbReference type="AlphaFoldDB" id="A0A011Q8Y3"/>